<dbReference type="HOGENOM" id="CLU_2715764_0_0_7"/>
<dbReference type="AlphaFoldDB" id="B8J343"/>
<gene>
    <name evidence="1" type="ordered locus">Ddes_0265</name>
</gene>
<dbReference type="KEGG" id="dds:Ddes_0265"/>
<organism evidence="1">
    <name type="scientific">Desulfovibrio desulfuricans (strain ATCC 27774 / DSM 6949 / MB)</name>
    <dbReference type="NCBI Taxonomy" id="525146"/>
    <lineage>
        <taxon>Bacteria</taxon>
        <taxon>Pseudomonadati</taxon>
        <taxon>Thermodesulfobacteriota</taxon>
        <taxon>Desulfovibrionia</taxon>
        <taxon>Desulfovibrionales</taxon>
        <taxon>Desulfovibrionaceae</taxon>
        <taxon>Desulfovibrio</taxon>
    </lineage>
</organism>
<sequence>MSQSISQAQCAPPQNPPDNVIMHLYHTAAAMEHLAGTLPEDMDGLAHLIGKLGKDVEFCAILLDDAPPDAED</sequence>
<protein>
    <submittedName>
        <fullName evidence="1">Uncharacterized protein</fullName>
    </submittedName>
</protein>
<reference evidence="1" key="1">
    <citation type="submission" date="2009-01" db="EMBL/GenBank/DDBJ databases">
        <title>Complete sequence of Desulfovibrio desulfuricans subsp. desulfuricans str. ATCC 27774.</title>
        <authorList>
            <consortium name="US DOE Joint Genome Institute"/>
            <person name="Lucas S."/>
            <person name="Copeland A."/>
            <person name="Lapidus A."/>
            <person name="Glavina del Rio T."/>
            <person name="Tice H."/>
            <person name="Bruce D."/>
            <person name="Goodwin L."/>
            <person name="Pitluck S."/>
            <person name="Sims D."/>
            <person name="Lu M."/>
            <person name="Kiss H."/>
            <person name="Meineke L."/>
            <person name="Brettin T."/>
            <person name="Detter J.C."/>
            <person name="Han C."/>
            <person name="Larimer F."/>
            <person name="Land M."/>
            <person name="Hauser L."/>
            <person name="Kyrpides N."/>
            <person name="Ovchinnikova G."/>
            <person name="Hazen T.C."/>
        </authorList>
    </citation>
    <scope>NUCLEOTIDE SEQUENCE [LARGE SCALE GENOMIC DNA]</scope>
    <source>
        <strain evidence="1">ATCC 27774</strain>
    </source>
</reference>
<name>B8J343_DESDA</name>
<proteinExistence type="predicted"/>
<evidence type="ECO:0000313" key="1">
    <source>
        <dbReference type="EMBL" id="ACL48180.1"/>
    </source>
</evidence>
<dbReference type="EMBL" id="CP001358">
    <property type="protein sequence ID" value="ACL48180.1"/>
    <property type="molecule type" value="Genomic_DNA"/>
</dbReference>
<accession>B8J343</accession>